<dbReference type="EMBL" id="AGXS01000028">
    <property type="protein sequence ID" value="EIY43892.1"/>
    <property type="molecule type" value="Genomic_DNA"/>
</dbReference>
<comment type="caution">
    <text evidence="1">The sequence shown here is derived from an EMBL/GenBank/DDBJ whole genome shotgun (WGS) entry which is preliminary data.</text>
</comment>
<dbReference type="InterPro" id="IPR025921">
    <property type="entry name" value="HmuY"/>
</dbReference>
<sequence length="121" mass="13327">MKPIIFILICIGLFTSCASEKSVIQEEDRLVTLSGLSDTQWTYISLSTGEVVGTSPLNSTEDDAHWRLRTDWDMAVCGKYIRTNSGTSGVGQGGIQSVLTPYEELTTLPAEEFKVDVYTNK</sequence>
<dbReference type="Proteomes" id="UP000003089">
    <property type="component" value="Unassembled WGS sequence"/>
</dbReference>
<dbReference type="AlphaFoldDB" id="I8X1C8"/>
<name>I8X1C8_9BACE</name>
<proteinExistence type="predicted"/>
<evidence type="ECO:0000313" key="2">
    <source>
        <dbReference type="Proteomes" id="UP000003089"/>
    </source>
</evidence>
<evidence type="ECO:0000313" key="1">
    <source>
        <dbReference type="EMBL" id="EIY43892.1"/>
    </source>
</evidence>
<accession>I8X1C8</accession>
<dbReference type="HOGENOM" id="CLU_162480_0_0_10"/>
<dbReference type="STRING" id="997884.HMPREF1068_04217"/>
<organism evidence="1 2">
    <name type="scientific">Bacteroides nordii CL02T12C05</name>
    <dbReference type="NCBI Taxonomy" id="997884"/>
    <lineage>
        <taxon>Bacteria</taxon>
        <taxon>Pseudomonadati</taxon>
        <taxon>Bacteroidota</taxon>
        <taxon>Bacteroidia</taxon>
        <taxon>Bacteroidales</taxon>
        <taxon>Bacteroidaceae</taxon>
        <taxon>Bacteroides</taxon>
    </lineage>
</organism>
<keyword evidence="2" id="KW-1185">Reference proteome</keyword>
<dbReference type="PROSITE" id="PS51257">
    <property type="entry name" value="PROKAR_LIPOPROTEIN"/>
    <property type="match status" value="1"/>
</dbReference>
<dbReference type="PATRIC" id="fig|997884.3.peg.4325"/>
<reference evidence="1 2" key="1">
    <citation type="submission" date="2012-02" db="EMBL/GenBank/DDBJ databases">
        <title>The Genome Sequence of Bacteroides nordii CL02T12C05.</title>
        <authorList>
            <consortium name="The Broad Institute Genome Sequencing Platform"/>
            <person name="Earl A."/>
            <person name="Ward D."/>
            <person name="Feldgarden M."/>
            <person name="Gevers D."/>
            <person name="Zitomersky N.L."/>
            <person name="Coyne M.J."/>
            <person name="Comstock L.E."/>
            <person name="Young S.K."/>
            <person name="Zeng Q."/>
            <person name="Gargeya S."/>
            <person name="Fitzgerald M."/>
            <person name="Haas B."/>
            <person name="Abouelleil A."/>
            <person name="Alvarado L."/>
            <person name="Arachchi H.M."/>
            <person name="Berlin A."/>
            <person name="Chapman S.B."/>
            <person name="Gearin G."/>
            <person name="Goldberg J."/>
            <person name="Griggs A."/>
            <person name="Gujja S."/>
            <person name="Hansen M."/>
            <person name="Heiman D."/>
            <person name="Howarth C."/>
            <person name="Larimer J."/>
            <person name="Lui A."/>
            <person name="MacDonald P.J.P."/>
            <person name="McCowen C."/>
            <person name="Montmayeur A."/>
            <person name="Murphy C."/>
            <person name="Neiman D."/>
            <person name="Pearson M."/>
            <person name="Priest M."/>
            <person name="Roberts A."/>
            <person name="Saif S."/>
            <person name="Shea T."/>
            <person name="Sisk P."/>
            <person name="Stolte C."/>
            <person name="Sykes S."/>
            <person name="Wortman J."/>
            <person name="Nusbaum C."/>
            <person name="Birren B."/>
        </authorList>
    </citation>
    <scope>NUCLEOTIDE SEQUENCE [LARGE SCALE GENOMIC DNA]</scope>
    <source>
        <strain evidence="1 2">CL02T12C05</strain>
    </source>
</reference>
<gene>
    <name evidence="1" type="ORF">HMPREF1068_04217</name>
</gene>
<protein>
    <submittedName>
        <fullName evidence="1">Uncharacterized protein</fullName>
    </submittedName>
</protein>
<dbReference type="eggNOG" id="ENOG502ZB92">
    <property type="taxonomic scope" value="Bacteria"/>
</dbReference>
<dbReference type="CDD" id="cd12105">
    <property type="entry name" value="HmuY"/>
    <property type="match status" value="1"/>
</dbReference>
<dbReference type="RefSeq" id="WP_002558205.1">
    <property type="nucleotide sequence ID" value="NZ_JH724317.1"/>
</dbReference>
<dbReference type="Pfam" id="PF14064">
    <property type="entry name" value="HmuY"/>
    <property type="match status" value="1"/>
</dbReference>